<name>A0A6F9D7I4_9ASCI</name>
<proteinExistence type="evidence at transcript level"/>
<evidence type="ECO:0000256" key="1">
    <source>
        <dbReference type="SAM" id="MobiDB-lite"/>
    </source>
</evidence>
<dbReference type="EMBL" id="LR783490">
    <property type="protein sequence ID" value="CAB3226834.1"/>
    <property type="molecule type" value="mRNA"/>
</dbReference>
<sequence>MSRQAASKSRAEKSRGGAGGTQSVPVPTISSDVVPGRLTDGDWGRLMCDEEDSGFIGSLVESIIDDTLTECYKKYIWKQVLPFTVHQAKEDLLRIVQWQFLSHDPGETEISNDPGWTEDSEPEPGIIDSWAQGSVPVVIRPQSSSIPSVSLISEDPGFLQEPTATTISDEQTDSSEKSPENTQTTDDKTVLSPTAKSPEIGTDGLQFPSAIIKKKKASYKRHVGRLLPPKLSYTEQLGGLEDNDQNKNKQQNSDAHLSPSQKSLLKVQAGRPPGNREVTFDDKGNVVGVMKLNTQTLPSHKVRVQYDIIDPEAEANAQRLAALRTGKVRKSKKQNWNSLDESSVVTKGWKSHPKSGTTLGKSVTSTSTILRRNRKTALSVHHIPTEAMLGSEDKLVELPAYRKKHTRARIDPLPPSLIDTIDASPGVIIREGGQIKSGPEEKYPAGLFQASKNVEAVQRKPILRLLGSTKVNYRLRPTVDPGQIVGDVQSESNNFSVHKVLPPVMSPQTATS</sequence>
<feature type="compositionally biased region" description="Basic and acidic residues" evidence="1">
    <location>
        <begin position="174"/>
        <end position="189"/>
    </location>
</feature>
<dbReference type="AlphaFoldDB" id="A0A6F9D7I4"/>
<feature type="region of interest" description="Disordered" evidence="1">
    <location>
        <begin position="236"/>
        <end position="281"/>
    </location>
</feature>
<dbReference type="InterPro" id="IPR028042">
    <property type="entry name" value="DUF4639"/>
</dbReference>
<protein>
    <submittedName>
        <fullName evidence="2">Uncharacterized protein C2orf81 homolog</fullName>
    </submittedName>
</protein>
<reference evidence="2" key="1">
    <citation type="submission" date="2020-04" db="EMBL/GenBank/DDBJ databases">
        <authorList>
            <person name="Neveu A P."/>
        </authorList>
    </citation>
    <scope>NUCLEOTIDE SEQUENCE</scope>
    <source>
        <tissue evidence="2">Whole embryo</tissue>
    </source>
</reference>
<organism evidence="2">
    <name type="scientific">Phallusia mammillata</name>
    <dbReference type="NCBI Taxonomy" id="59560"/>
    <lineage>
        <taxon>Eukaryota</taxon>
        <taxon>Metazoa</taxon>
        <taxon>Chordata</taxon>
        <taxon>Tunicata</taxon>
        <taxon>Ascidiacea</taxon>
        <taxon>Phlebobranchia</taxon>
        <taxon>Ascidiidae</taxon>
        <taxon>Phallusia</taxon>
    </lineage>
</organism>
<dbReference type="PANTHER" id="PTHR34438">
    <property type="entry name" value="SI:DKEY-97L20.6"/>
    <property type="match status" value="1"/>
</dbReference>
<feature type="compositionally biased region" description="Polar residues" evidence="1">
    <location>
        <begin position="21"/>
        <end position="31"/>
    </location>
</feature>
<accession>A0A6F9D7I4</accession>
<gene>
    <name evidence="2" type="primary">C2orf81</name>
</gene>
<dbReference type="PANTHER" id="PTHR34438:SF1">
    <property type="entry name" value="CHROMOSOME 2 OPEN READING FRAME 81"/>
    <property type="match status" value="1"/>
</dbReference>
<feature type="region of interest" description="Disordered" evidence="1">
    <location>
        <begin position="164"/>
        <end position="204"/>
    </location>
</feature>
<evidence type="ECO:0000313" key="2">
    <source>
        <dbReference type="EMBL" id="CAB3226834.1"/>
    </source>
</evidence>
<feature type="region of interest" description="Disordered" evidence="1">
    <location>
        <begin position="1"/>
        <end position="34"/>
    </location>
</feature>
<feature type="compositionally biased region" description="Polar residues" evidence="1">
    <location>
        <begin position="253"/>
        <end position="263"/>
    </location>
</feature>
<dbReference type="Pfam" id="PF15479">
    <property type="entry name" value="DUF4639"/>
    <property type="match status" value="1"/>
</dbReference>